<dbReference type="NCBIfam" id="TIGR01983">
    <property type="entry name" value="UbiG"/>
    <property type="match status" value="1"/>
</dbReference>
<keyword evidence="8" id="KW-1185">Reference proteome</keyword>
<evidence type="ECO:0000313" key="8">
    <source>
        <dbReference type="Proteomes" id="UP000295678"/>
    </source>
</evidence>
<organism evidence="7 8">
    <name type="scientific">Tepidamorphus gemmatus</name>
    <dbReference type="NCBI Taxonomy" id="747076"/>
    <lineage>
        <taxon>Bacteria</taxon>
        <taxon>Pseudomonadati</taxon>
        <taxon>Pseudomonadota</taxon>
        <taxon>Alphaproteobacteria</taxon>
        <taxon>Hyphomicrobiales</taxon>
        <taxon>Tepidamorphaceae</taxon>
        <taxon>Tepidamorphus</taxon>
    </lineage>
</organism>
<dbReference type="Gene3D" id="3.40.50.150">
    <property type="entry name" value="Vaccinia Virus protein VP39"/>
    <property type="match status" value="1"/>
</dbReference>
<reference evidence="7 8" key="1">
    <citation type="submission" date="2019-03" db="EMBL/GenBank/DDBJ databases">
        <title>Genomic Encyclopedia of Type Strains, Phase IV (KMG-IV): sequencing the most valuable type-strain genomes for metagenomic binning, comparative biology and taxonomic classification.</title>
        <authorList>
            <person name="Goeker M."/>
        </authorList>
    </citation>
    <scope>NUCLEOTIDE SEQUENCE [LARGE SCALE GENOMIC DNA]</scope>
    <source>
        <strain evidence="7 8">DSM 19345</strain>
    </source>
</reference>
<dbReference type="EC" id="2.1.1.64" evidence="5"/>
<dbReference type="GO" id="GO:0061542">
    <property type="term" value="F:3-demethylubiquinol 3-O-methyltransferase activity"/>
    <property type="evidence" value="ECO:0007669"/>
    <property type="project" value="UniProtKB-UniRule"/>
</dbReference>
<dbReference type="InterPro" id="IPR010233">
    <property type="entry name" value="UbiG_MeTrfase"/>
</dbReference>
<keyword evidence="7" id="KW-0830">Ubiquinone</keyword>
<dbReference type="HAMAP" id="MF_00472">
    <property type="entry name" value="UbiG"/>
    <property type="match status" value="1"/>
</dbReference>
<dbReference type="GO" id="GO:0032259">
    <property type="term" value="P:methylation"/>
    <property type="evidence" value="ECO:0007669"/>
    <property type="project" value="UniProtKB-KW"/>
</dbReference>
<evidence type="ECO:0000256" key="5">
    <source>
        <dbReference type="HAMAP-Rule" id="MF_00472"/>
    </source>
</evidence>
<dbReference type="AlphaFoldDB" id="A0A4R3LYT8"/>
<evidence type="ECO:0000256" key="3">
    <source>
        <dbReference type="ARBA" id="ARBA00022688"/>
    </source>
</evidence>
<dbReference type="GO" id="GO:0010420">
    <property type="term" value="F:polyprenyldihydroxybenzoate methyltransferase activity"/>
    <property type="evidence" value="ECO:0007669"/>
    <property type="project" value="InterPro"/>
</dbReference>
<sequence length="280" mass="30870">MAQPHRREDPALDTGPLAGDAYHMARRQSREPAAPASTVDDDEVARFAALAEEWWDPDGRMAVLHRFNPVRLDYIRDHLATQFDRDPRRTDSLSGLRLLDIGCGGGLLCEPLARLGAEVVGVDPSERNIATARIHAEAQGLAIDYRATTAESLAAAGERFDAVLAMEVVEHVADVEAFLKACGTMVRPGGLFFLATINRTLKAFALAIVGAEYVLNWLPRGTHQWNRFLTPDEIEDGLAAAGLRVLDLTGVVYAPLSGEWRRSRDTDVNYMLVSQKPERR</sequence>
<dbReference type="SUPFAM" id="SSF53335">
    <property type="entry name" value="S-adenosyl-L-methionine-dependent methyltransferases"/>
    <property type="match status" value="1"/>
</dbReference>
<feature type="compositionally biased region" description="Basic and acidic residues" evidence="6">
    <location>
        <begin position="1"/>
        <end position="10"/>
    </location>
</feature>
<dbReference type="UniPathway" id="UPA00232"/>
<comment type="caution">
    <text evidence="7">The sequence shown here is derived from an EMBL/GenBank/DDBJ whole genome shotgun (WGS) entry which is preliminary data.</text>
</comment>
<name>A0A4R3LYT8_9HYPH</name>
<comment type="function">
    <text evidence="5">O-methyltransferase that catalyzes the 2 O-methylation steps in the ubiquinone biosynthetic pathway.</text>
</comment>
<evidence type="ECO:0000256" key="6">
    <source>
        <dbReference type="SAM" id="MobiDB-lite"/>
    </source>
</evidence>
<evidence type="ECO:0000256" key="4">
    <source>
        <dbReference type="ARBA" id="ARBA00022691"/>
    </source>
</evidence>
<keyword evidence="4 5" id="KW-0949">S-adenosyl-L-methionine</keyword>
<dbReference type="GO" id="GO:0102208">
    <property type="term" value="F:2-polyprenyl-6-hydroxyphenol methylase activity"/>
    <property type="evidence" value="ECO:0007669"/>
    <property type="project" value="UniProtKB-EC"/>
</dbReference>
<evidence type="ECO:0000313" key="7">
    <source>
        <dbReference type="EMBL" id="TCT05891.1"/>
    </source>
</evidence>
<feature type="binding site" evidence="5">
    <location>
        <position position="123"/>
    </location>
    <ligand>
        <name>S-adenosyl-L-methionine</name>
        <dbReference type="ChEBI" id="CHEBI:59789"/>
    </ligand>
</feature>
<dbReference type="CDD" id="cd02440">
    <property type="entry name" value="AdoMet_MTases"/>
    <property type="match status" value="1"/>
</dbReference>
<comment type="similarity">
    <text evidence="5">Belongs to the methyltransferase superfamily. UbiG/COQ3 family.</text>
</comment>
<feature type="binding site" evidence="5">
    <location>
        <position position="166"/>
    </location>
    <ligand>
        <name>S-adenosyl-L-methionine</name>
        <dbReference type="ChEBI" id="CHEBI:59789"/>
    </ligand>
</feature>
<comment type="catalytic activity">
    <reaction evidence="5">
        <text>a 3-(all-trans-polyprenyl)benzene-1,2-diol + S-adenosyl-L-methionine = a 2-methoxy-6-(all-trans-polyprenyl)phenol + S-adenosyl-L-homocysteine + H(+)</text>
        <dbReference type="Rhea" id="RHEA:31411"/>
        <dbReference type="Rhea" id="RHEA-COMP:9550"/>
        <dbReference type="Rhea" id="RHEA-COMP:9551"/>
        <dbReference type="ChEBI" id="CHEBI:15378"/>
        <dbReference type="ChEBI" id="CHEBI:57856"/>
        <dbReference type="ChEBI" id="CHEBI:59789"/>
        <dbReference type="ChEBI" id="CHEBI:62729"/>
        <dbReference type="ChEBI" id="CHEBI:62731"/>
        <dbReference type="EC" id="2.1.1.222"/>
    </reaction>
</comment>
<dbReference type="PANTHER" id="PTHR43464:SF19">
    <property type="entry name" value="UBIQUINONE BIOSYNTHESIS O-METHYLTRANSFERASE, MITOCHONDRIAL"/>
    <property type="match status" value="1"/>
</dbReference>
<accession>A0A4R3LYT8</accession>
<feature type="binding site" evidence="5">
    <location>
        <position position="71"/>
    </location>
    <ligand>
        <name>S-adenosyl-L-methionine</name>
        <dbReference type="ChEBI" id="CHEBI:59789"/>
    </ligand>
</feature>
<gene>
    <name evidence="5" type="primary">ubiG</name>
    <name evidence="7" type="ORF">EDC22_11261</name>
</gene>
<keyword evidence="3 5" id="KW-0831">Ubiquinone biosynthesis</keyword>
<feature type="region of interest" description="Disordered" evidence="6">
    <location>
        <begin position="1"/>
        <end position="40"/>
    </location>
</feature>
<dbReference type="InterPro" id="IPR029063">
    <property type="entry name" value="SAM-dependent_MTases_sf"/>
</dbReference>
<dbReference type="EMBL" id="SMAK01000012">
    <property type="protein sequence ID" value="TCT05891.1"/>
    <property type="molecule type" value="Genomic_DNA"/>
</dbReference>
<comment type="pathway">
    <text evidence="5">Cofactor biosynthesis; ubiquinone biosynthesis.</text>
</comment>
<dbReference type="Pfam" id="PF13489">
    <property type="entry name" value="Methyltransf_23"/>
    <property type="match status" value="1"/>
</dbReference>
<dbReference type="PANTHER" id="PTHR43464">
    <property type="entry name" value="METHYLTRANSFERASE"/>
    <property type="match status" value="1"/>
</dbReference>
<keyword evidence="1 5" id="KW-0489">Methyltransferase</keyword>
<protein>
    <recommendedName>
        <fullName evidence="5">Ubiquinone biosynthesis O-methyltransferase</fullName>
    </recommendedName>
    <alternativeName>
        <fullName evidence="5">2-polyprenyl-6-hydroxyphenol methylase</fullName>
        <ecNumber evidence="5">2.1.1.222</ecNumber>
    </alternativeName>
    <alternativeName>
        <fullName evidence="5">3-demethylubiquinone 3-O-methyltransferase</fullName>
        <ecNumber evidence="5">2.1.1.64</ecNumber>
    </alternativeName>
</protein>
<dbReference type="EC" id="2.1.1.222" evidence="5"/>
<dbReference type="Proteomes" id="UP000295678">
    <property type="component" value="Unassembled WGS sequence"/>
</dbReference>
<evidence type="ECO:0000256" key="1">
    <source>
        <dbReference type="ARBA" id="ARBA00022603"/>
    </source>
</evidence>
<comment type="catalytic activity">
    <reaction evidence="5">
        <text>a 3-demethylubiquinol + S-adenosyl-L-methionine = a ubiquinol + S-adenosyl-L-homocysteine + H(+)</text>
        <dbReference type="Rhea" id="RHEA:44380"/>
        <dbReference type="Rhea" id="RHEA-COMP:9566"/>
        <dbReference type="Rhea" id="RHEA-COMP:10914"/>
        <dbReference type="ChEBI" id="CHEBI:15378"/>
        <dbReference type="ChEBI" id="CHEBI:17976"/>
        <dbReference type="ChEBI" id="CHEBI:57856"/>
        <dbReference type="ChEBI" id="CHEBI:59789"/>
        <dbReference type="ChEBI" id="CHEBI:84422"/>
        <dbReference type="EC" id="2.1.1.64"/>
    </reaction>
</comment>
<evidence type="ECO:0000256" key="2">
    <source>
        <dbReference type="ARBA" id="ARBA00022679"/>
    </source>
</evidence>
<keyword evidence="2 5" id="KW-0808">Transferase</keyword>
<proteinExistence type="inferred from homology"/>
<feature type="binding site" evidence="5">
    <location>
        <position position="102"/>
    </location>
    <ligand>
        <name>S-adenosyl-L-methionine</name>
        <dbReference type="ChEBI" id="CHEBI:59789"/>
    </ligand>
</feature>